<dbReference type="AlphaFoldDB" id="A0A310SN60"/>
<feature type="region of interest" description="Disordered" evidence="1">
    <location>
        <begin position="110"/>
        <end position="179"/>
    </location>
</feature>
<keyword evidence="3" id="KW-1185">Reference proteome</keyword>
<evidence type="ECO:0000313" key="3">
    <source>
        <dbReference type="Proteomes" id="UP000250275"/>
    </source>
</evidence>
<gene>
    <name evidence="2" type="ORF">WN48_04767</name>
</gene>
<dbReference type="Proteomes" id="UP000250275">
    <property type="component" value="Unassembled WGS sequence"/>
</dbReference>
<name>A0A310SN60_9HYME</name>
<organism evidence="2 3">
    <name type="scientific">Eufriesea mexicana</name>
    <dbReference type="NCBI Taxonomy" id="516756"/>
    <lineage>
        <taxon>Eukaryota</taxon>
        <taxon>Metazoa</taxon>
        <taxon>Ecdysozoa</taxon>
        <taxon>Arthropoda</taxon>
        <taxon>Hexapoda</taxon>
        <taxon>Insecta</taxon>
        <taxon>Pterygota</taxon>
        <taxon>Neoptera</taxon>
        <taxon>Endopterygota</taxon>
        <taxon>Hymenoptera</taxon>
        <taxon>Apocrita</taxon>
        <taxon>Aculeata</taxon>
        <taxon>Apoidea</taxon>
        <taxon>Anthophila</taxon>
        <taxon>Apidae</taxon>
        <taxon>Eufriesea</taxon>
    </lineage>
</organism>
<protein>
    <submittedName>
        <fullName evidence="2">Uncharacterized protein</fullName>
    </submittedName>
</protein>
<evidence type="ECO:0000313" key="2">
    <source>
        <dbReference type="EMBL" id="OAD55513.1"/>
    </source>
</evidence>
<feature type="compositionally biased region" description="Low complexity" evidence="1">
    <location>
        <begin position="169"/>
        <end position="178"/>
    </location>
</feature>
<feature type="region of interest" description="Disordered" evidence="1">
    <location>
        <begin position="72"/>
        <end position="93"/>
    </location>
</feature>
<sequence>MYFPGGAGDMRYRWIVGRDAGLNGVRHGIDRTYATTRPVVDLETRMKLDGAWNETFEQTIRIRCWKWTKARATSRASRRPERPRQRARVSNARSLISKLAINDSLLLRKHQRDKDTGEENRVDRRPELELREGDKEGERGESEGKKAEKLASKTREGGSRGTRTRRRTNGGSLSSRGSATGMQCGLCAVVAGLFRRAMCIAGSRRGSGESCYQEITTEAQTRRHSQIAPIGTGLKAAEIAEHVKEAVETQELSVMNNVIEFQRSMGNGAVQACKRMWGKIWNELSSETFA</sequence>
<reference evidence="2 3" key="1">
    <citation type="submission" date="2015-07" db="EMBL/GenBank/DDBJ databases">
        <title>The genome of Eufriesea mexicana.</title>
        <authorList>
            <person name="Pan H."/>
            <person name="Kapheim K."/>
        </authorList>
    </citation>
    <scope>NUCLEOTIDE SEQUENCE [LARGE SCALE GENOMIC DNA]</scope>
    <source>
        <strain evidence="2">0111107269</strain>
        <tissue evidence="2">Whole body</tissue>
    </source>
</reference>
<dbReference type="EMBL" id="KQ762788">
    <property type="protein sequence ID" value="OAD55513.1"/>
    <property type="molecule type" value="Genomic_DNA"/>
</dbReference>
<proteinExistence type="predicted"/>
<evidence type="ECO:0000256" key="1">
    <source>
        <dbReference type="SAM" id="MobiDB-lite"/>
    </source>
</evidence>
<feature type="compositionally biased region" description="Basic and acidic residues" evidence="1">
    <location>
        <begin position="112"/>
        <end position="158"/>
    </location>
</feature>
<accession>A0A310SN60</accession>